<feature type="binding site" evidence="7 9">
    <location>
        <position position="198"/>
    </location>
    <ligand>
        <name>FMN</name>
        <dbReference type="ChEBI" id="CHEBI:58210"/>
    </ligand>
</feature>
<dbReference type="InterPro" id="IPR019740">
    <property type="entry name" value="Pyridox_Oxase_CS"/>
</dbReference>
<dbReference type="PROSITE" id="PS01064">
    <property type="entry name" value="PYRIDOX_OXIDASE"/>
    <property type="match status" value="1"/>
</dbReference>
<evidence type="ECO:0000256" key="7">
    <source>
        <dbReference type="HAMAP-Rule" id="MF_01629"/>
    </source>
</evidence>
<dbReference type="SUPFAM" id="SSF50475">
    <property type="entry name" value="FMN-binding split barrel"/>
    <property type="match status" value="1"/>
</dbReference>
<keyword evidence="6 7" id="KW-0664">Pyridoxine biosynthesis</keyword>
<accession>A0A1I1EQH6</accession>
<evidence type="ECO:0000256" key="3">
    <source>
        <dbReference type="ARBA" id="ARBA00022630"/>
    </source>
</evidence>
<dbReference type="HAMAP" id="MF_01629">
    <property type="entry name" value="PdxH"/>
    <property type="match status" value="1"/>
</dbReference>
<evidence type="ECO:0000256" key="9">
    <source>
        <dbReference type="PIRSR" id="PIRSR000190-2"/>
    </source>
</evidence>
<dbReference type="FunFam" id="2.30.110.10:FF:000020">
    <property type="entry name" value="PNPO isoform 11"/>
    <property type="match status" value="1"/>
</dbReference>
<feature type="binding site" evidence="7 8">
    <location>
        <position position="133"/>
    </location>
    <ligand>
        <name>substrate</name>
    </ligand>
</feature>
<feature type="binding site" evidence="7 8">
    <location>
        <position position="125"/>
    </location>
    <ligand>
        <name>substrate</name>
    </ligand>
</feature>
<comment type="pathway">
    <text evidence="7">Cofactor metabolism; pyridoxal 5'-phosphate salvage; pyridoxal 5'-phosphate from pyridoxine 5'-phosphate: step 1/1.</text>
</comment>
<dbReference type="PANTHER" id="PTHR10851">
    <property type="entry name" value="PYRIDOXINE-5-PHOSPHATE OXIDASE"/>
    <property type="match status" value="1"/>
</dbReference>
<evidence type="ECO:0000256" key="6">
    <source>
        <dbReference type="ARBA" id="ARBA00023096"/>
    </source>
</evidence>
<dbReference type="InterPro" id="IPR011576">
    <property type="entry name" value="Pyridox_Oxase_N"/>
</dbReference>
<reference evidence="12 13" key="1">
    <citation type="submission" date="2016-10" db="EMBL/GenBank/DDBJ databases">
        <authorList>
            <person name="de Groot N.N."/>
        </authorList>
    </citation>
    <scope>NUCLEOTIDE SEQUENCE [LARGE SCALE GENOMIC DNA]</scope>
    <source>
        <strain evidence="12 13">DSM 18438</strain>
    </source>
</reference>
<dbReference type="OrthoDB" id="9780392at2"/>
<comment type="catalytic activity">
    <reaction evidence="7">
        <text>pyridoxamine 5'-phosphate + O2 + H2O = pyridoxal 5'-phosphate + H2O2 + NH4(+)</text>
        <dbReference type="Rhea" id="RHEA:15817"/>
        <dbReference type="ChEBI" id="CHEBI:15377"/>
        <dbReference type="ChEBI" id="CHEBI:15379"/>
        <dbReference type="ChEBI" id="CHEBI:16240"/>
        <dbReference type="ChEBI" id="CHEBI:28938"/>
        <dbReference type="ChEBI" id="CHEBI:58451"/>
        <dbReference type="ChEBI" id="CHEBI:597326"/>
        <dbReference type="EC" id="1.4.3.5"/>
    </reaction>
</comment>
<evidence type="ECO:0000313" key="13">
    <source>
        <dbReference type="Proteomes" id="UP000199058"/>
    </source>
</evidence>
<name>A0A1I1EQH6_9GAMM</name>
<dbReference type="InterPro" id="IPR019576">
    <property type="entry name" value="Pyridoxamine_oxidase_dimer_C"/>
</dbReference>
<dbReference type="UniPathway" id="UPA01068">
    <property type="reaction ID" value="UER00304"/>
</dbReference>
<evidence type="ECO:0000259" key="11">
    <source>
        <dbReference type="Pfam" id="PF10590"/>
    </source>
</evidence>
<evidence type="ECO:0000256" key="4">
    <source>
        <dbReference type="ARBA" id="ARBA00022643"/>
    </source>
</evidence>
<keyword evidence="3 7" id="KW-0285">Flavoprotein</keyword>
<dbReference type="Pfam" id="PF01243">
    <property type="entry name" value="PNPOx_N"/>
    <property type="match status" value="1"/>
</dbReference>
<dbReference type="EC" id="1.4.3.5" evidence="7"/>
<dbReference type="Gene3D" id="2.30.110.10">
    <property type="entry name" value="Electron Transport, Fmn-binding Protein, Chain A"/>
    <property type="match status" value="1"/>
</dbReference>
<feature type="domain" description="Pyridoxamine 5'-phosphate oxidase N-terminal" evidence="10">
    <location>
        <begin position="35"/>
        <end position="153"/>
    </location>
</feature>
<comment type="function">
    <text evidence="7">Catalyzes the oxidation of either pyridoxine 5'-phosphate (PNP) or pyridoxamine 5'-phosphate (PMP) into pyridoxal 5'-phosphate (PLP).</text>
</comment>
<organism evidence="12 13">
    <name type="scientific">Marinospirillum celere</name>
    <dbReference type="NCBI Taxonomy" id="1122252"/>
    <lineage>
        <taxon>Bacteria</taxon>
        <taxon>Pseudomonadati</taxon>
        <taxon>Pseudomonadota</taxon>
        <taxon>Gammaproteobacteria</taxon>
        <taxon>Oceanospirillales</taxon>
        <taxon>Oceanospirillaceae</taxon>
        <taxon>Marinospirillum</taxon>
    </lineage>
</organism>
<keyword evidence="5 7" id="KW-0560">Oxidoreductase</keyword>
<dbReference type="InterPro" id="IPR012349">
    <property type="entry name" value="Split_barrel_FMN-bd"/>
</dbReference>
<comment type="similarity">
    <text evidence="1 7">Belongs to the pyridoxamine 5'-phosphate oxidase family.</text>
</comment>
<dbReference type="Pfam" id="PF10590">
    <property type="entry name" value="PNP_phzG_C"/>
    <property type="match status" value="1"/>
</dbReference>
<dbReference type="STRING" id="1122252.SAMN05660443_0776"/>
<comment type="subunit">
    <text evidence="2 7">Homodimer.</text>
</comment>
<evidence type="ECO:0000259" key="10">
    <source>
        <dbReference type="Pfam" id="PF01243"/>
    </source>
</evidence>
<evidence type="ECO:0000256" key="5">
    <source>
        <dbReference type="ARBA" id="ARBA00023002"/>
    </source>
</evidence>
<keyword evidence="13" id="KW-1185">Reference proteome</keyword>
<dbReference type="PIRSF" id="PIRSF000190">
    <property type="entry name" value="Pyd_amn-ph_oxd"/>
    <property type="match status" value="1"/>
</dbReference>
<feature type="binding site" evidence="7 9">
    <location>
        <position position="85"/>
    </location>
    <ligand>
        <name>FMN</name>
        <dbReference type="ChEBI" id="CHEBI:58210"/>
    </ligand>
</feature>
<protein>
    <recommendedName>
        <fullName evidence="7">Pyridoxine/pyridoxamine 5'-phosphate oxidase</fullName>
        <ecNumber evidence="7">1.4.3.5</ecNumber>
    </recommendedName>
    <alternativeName>
        <fullName evidence="7">PNP/PMP oxidase</fullName>
        <shortName evidence="7">PNPOx</shortName>
    </alternativeName>
    <alternativeName>
        <fullName evidence="7">Pyridoxal 5'-phosphate synthase</fullName>
    </alternativeName>
</protein>
<dbReference type="GO" id="GO:0008615">
    <property type="term" value="P:pyridoxine biosynthetic process"/>
    <property type="evidence" value="ECO:0007669"/>
    <property type="project" value="UniProtKB-UniRule"/>
</dbReference>
<feature type="binding site" evidence="7 9">
    <location>
        <begin position="142"/>
        <end position="143"/>
    </location>
    <ligand>
        <name>FMN</name>
        <dbReference type="ChEBI" id="CHEBI:58210"/>
    </ligand>
</feature>
<sequence>MNRDLAAMRRNYAKEPLTEQKAGDCPFALFTQWLSDAMQSETLDPNAMTLATVDTSGQPKARTLLLKGFSKEKGWVFYTNYESDKGSELAHNPKCSLLFWWENLERQVRIEGQVQKLSEQESDAYYSSRPRDSQLGAWVSEQSQIIENREVMEERQAILEEQYQGIDALPRPPHWGGYQLRPTSIEFWQGQPSRLHDRIRFRYEDGEWIMERLAP</sequence>
<dbReference type="NCBIfam" id="NF004231">
    <property type="entry name" value="PRK05679.1"/>
    <property type="match status" value="1"/>
</dbReference>
<keyword evidence="4 7" id="KW-0288">FMN</keyword>
<feature type="binding site" evidence="7 9">
    <location>
        <begin position="62"/>
        <end position="67"/>
    </location>
    <ligand>
        <name>FMN</name>
        <dbReference type="ChEBI" id="CHEBI:58210"/>
    </ligand>
</feature>
<dbReference type="EMBL" id="FOLH01000001">
    <property type="protein sequence ID" value="SFB89331.1"/>
    <property type="molecule type" value="Genomic_DNA"/>
</dbReference>
<evidence type="ECO:0000313" key="12">
    <source>
        <dbReference type="EMBL" id="SFB89331.1"/>
    </source>
</evidence>
<comment type="catalytic activity">
    <reaction evidence="7">
        <text>pyridoxine 5'-phosphate + O2 = pyridoxal 5'-phosphate + H2O2</text>
        <dbReference type="Rhea" id="RHEA:15149"/>
        <dbReference type="ChEBI" id="CHEBI:15379"/>
        <dbReference type="ChEBI" id="CHEBI:16240"/>
        <dbReference type="ChEBI" id="CHEBI:58589"/>
        <dbReference type="ChEBI" id="CHEBI:597326"/>
        <dbReference type="EC" id="1.4.3.5"/>
    </reaction>
</comment>
<evidence type="ECO:0000256" key="2">
    <source>
        <dbReference type="ARBA" id="ARBA00011738"/>
    </source>
</evidence>
<feature type="domain" description="Pyridoxine 5'-phosphate oxidase dimerisation C-terminal" evidence="11">
    <location>
        <begin position="175"/>
        <end position="215"/>
    </location>
</feature>
<evidence type="ECO:0000256" key="8">
    <source>
        <dbReference type="PIRSR" id="PIRSR000190-1"/>
    </source>
</evidence>
<feature type="binding site" evidence="7 9">
    <location>
        <begin position="78"/>
        <end position="79"/>
    </location>
    <ligand>
        <name>FMN</name>
        <dbReference type="ChEBI" id="CHEBI:58210"/>
    </ligand>
</feature>
<dbReference type="GO" id="GO:0010181">
    <property type="term" value="F:FMN binding"/>
    <property type="evidence" value="ECO:0007669"/>
    <property type="project" value="UniProtKB-UniRule"/>
</dbReference>
<dbReference type="AlphaFoldDB" id="A0A1I1EQH6"/>
<feature type="binding site" evidence="7 8">
    <location>
        <position position="129"/>
    </location>
    <ligand>
        <name>substrate</name>
    </ligand>
</feature>
<comment type="pathway">
    <text evidence="7">Cofactor metabolism; pyridoxal 5'-phosphate salvage; pyridoxal 5'-phosphate from pyridoxamine 5'-phosphate: step 1/1.</text>
</comment>
<proteinExistence type="inferred from homology"/>
<feature type="binding site" evidence="8">
    <location>
        <begin position="9"/>
        <end position="12"/>
    </location>
    <ligand>
        <name>substrate</name>
    </ligand>
</feature>
<comment type="caution">
    <text evidence="7">Lacks conserved residue(s) required for the propagation of feature annotation.</text>
</comment>
<feature type="binding site" evidence="7 9">
    <location>
        <position position="107"/>
    </location>
    <ligand>
        <name>FMN</name>
        <dbReference type="ChEBI" id="CHEBI:58210"/>
    </ligand>
</feature>
<comment type="cofactor">
    <cofactor evidence="7 9">
        <name>FMN</name>
        <dbReference type="ChEBI" id="CHEBI:58210"/>
    </cofactor>
    <text evidence="7 9">Binds 1 FMN per subunit.</text>
</comment>
<gene>
    <name evidence="7" type="primary">pdxH</name>
    <name evidence="12" type="ORF">SAMN05660443_0776</name>
</gene>
<feature type="binding site" evidence="7 9">
    <location>
        <position position="188"/>
    </location>
    <ligand>
        <name>FMN</name>
        <dbReference type="ChEBI" id="CHEBI:58210"/>
    </ligand>
</feature>
<dbReference type="RefSeq" id="WP_091959397.1">
    <property type="nucleotide sequence ID" value="NZ_FOLH01000001.1"/>
</dbReference>
<dbReference type="InterPro" id="IPR000659">
    <property type="entry name" value="Pyridox_Oxase"/>
</dbReference>
<feature type="binding site" evidence="7 8">
    <location>
        <position position="67"/>
    </location>
    <ligand>
        <name>substrate</name>
    </ligand>
</feature>
<dbReference type="Proteomes" id="UP000199058">
    <property type="component" value="Unassembled WGS sequence"/>
</dbReference>
<dbReference type="PANTHER" id="PTHR10851:SF0">
    <property type="entry name" value="PYRIDOXINE-5'-PHOSPHATE OXIDASE"/>
    <property type="match status" value="1"/>
</dbReference>
<dbReference type="NCBIfam" id="TIGR00558">
    <property type="entry name" value="pdxH"/>
    <property type="match status" value="1"/>
</dbReference>
<feature type="binding site" evidence="7 8">
    <location>
        <begin position="194"/>
        <end position="196"/>
    </location>
    <ligand>
        <name>substrate</name>
    </ligand>
</feature>
<evidence type="ECO:0000256" key="1">
    <source>
        <dbReference type="ARBA" id="ARBA00007301"/>
    </source>
</evidence>
<dbReference type="GO" id="GO:0004733">
    <property type="term" value="F:pyridoxamine phosphate oxidase activity"/>
    <property type="evidence" value="ECO:0007669"/>
    <property type="project" value="UniProtKB-UniRule"/>
</dbReference>